<protein>
    <recommendedName>
        <fullName evidence="4">Acetoacetate decarboxylase</fullName>
    </recommendedName>
</protein>
<accession>A0AAJ0BGJ9</accession>
<evidence type="ECO:0000313" key="2">
    <source>
        <dbReference type="EMBL" id="KAK1757854.1"/>
    </source>
</evidence>
<organism evidence="2 3">
    <name type="scientific">Echria macrotheca</name>
    <dbReference type="NCBI Taxonomy" id="438768"/>
    <lineage>
        <taxon>Eukaryota</taxon>
        <taxon>Fungi</taxon>
        <taxon>Dikarya</taxon>
        <taxon>Ascomycota</taxon>
        <taxon>Pezizomycotina</taxon>
        <taxon>Sordariomycetes</taxon>
        <taxon>Sordariomycetidae</taxon>
        <taxon>Sordariales</taxon>
        <taxon>Schizotheciaceae</taxon>
        <taxon>Echria</taxon>
    </lineage>
</organism>
<keyword evidence="3" id="KW-1185">Reference proteome</keyword>
<evidence type="ECO:0008006" key="4">
    <source>
        <dbReference type="Google" id="ProtNLM"/>
    </source>
</evidence>
<gene>
    <name evidence="2" type="ORF">QBC47DRAFT_377116</name>
</gene>
<dbReference type="EMBL" id="MU839830">
    <property type="protein sequence ID" value="KAK1757854.1"/>
    <property type="molecule type" value="Genomic_DNA"/>
</dbReference>
<dbReference type="SUPFAM" id="SSF160104">
    <property type="entry name" value="Acetoacetate decarboxylase-like"/>
    <property type="match status" value="1"/>
</dbReference>
<dbReference type="Gene3D" id="2.40.400.10">
    <property type="entry name" value="Acetoacetate decarboxylase-like"/>
    <property type="match status" value="1"/>
</dbReference>
<dbReference type="InterPro" id="IPR023375">
    <property type="entry name" value="ADC_dom_sf"/>
</dbReference>
<evidence type="ECO:0000256" key="1">
    <source>
        <dbReference type="SAM" id="MobiDB-lite"/>
    </source>
</evidence>
<comment type="caution">
    <text evidence="2">The sequence shown here is derived from an EMBL/GenBank/DDBJ whole genome shotgun (WGS) entry which is preliminary data.</text>
</comment>
<feature type="region of interest" description="Disordered" evidence="1">
    <location>
        <begin position="1"/>
        <end position="20"/>
    </location>
</feature>
<proteinExistence type="predicted"/>
<reference evidence="2" key="1">
    <citation type="submission" date="2023-06" db="EMBL/GenBank/DDBJ databases">
        <title>Genome-scale phylogeny and comparative genomics of the fungal order Sordariales.</title>
        <authorList>
            <consortium name="Lawrence Berkeley National Laboratory"/>
            <person name="Hensen N."/>
            <person name="Bonometti L."/>
            <person name="Westerberg I."/>
            <person name="Brannstrom I.O."/>
            <person name="Guillou S."/>
            <person name="Cros-Aarteil S."/>
            <person name="Calhoun S."/>
            <person name="Haridas S."/>
            <person name="Kuo A."/>
            <person name="Mondo S."/>
            <person name="Pangilinan J."/>
            <person name="Riley R."/>
            <person name="Labutti K."/>
            <person name="Andreopoulos B."/>
            <person name="Lipzen A."/>
            <person name="Chen C."/>
            <person name="Yanf M."/>
            <person name="Daum C."/>
            <person name="Ng V."/>
            <person name="Clum A."/>
            <person name="Steindorff A."/>
            <person name="Ohm R."/>
            <person name="Martin F."/>
            <person name="Silar P."/>
            <person name="Natvig D."/>
            <person name="Lalanne C."/>
            <person name="Gautier V."/>
            <person name="Ament-Velasquez S.L."/>
            <person name="Kruys A."/>
            <person name="Hutchinson M.I."/>
            <person name="Powell A.J."/>
            <person name="Barry K."/>
            <person name="Miller A.N."/>
            <person name="Grigoriev I.V."/>
            <person name="Debuchy R."/>
            <person name="Gladieux P."/>
            <person name="Thoren M.H."/>
            <person name="Johannesson H."/>
        </authorList>
    </citation>
    <scope>NUCLEOTIDE SEQUENCE</scope>
    <source>
        <strain evidence="2">PSN4</strain>
    </source>
</reference>
<sequence length="300" mass="33430">MESSDKTRTAADGTVQQAEVAPPPWKLKSTTFMIPFWTSNSTAKNLPAKTFSPLEAASPFASKEFGEPVGGISMVQLIRYTESPVGPYDELILAPGYWKYPVEEKDGKKKTKKNIKITRIYVSSKNSCWGGRYNWGIPKHLARFEWNELPDGSTHVKVFPHDTVTPYDPAEADPSDTPFFQVTIKPVSYLPSFPFTSKMLGYVGIDAALVQPPLPSGPGSQGELAANDQWCKLASYVQSSPNAEVAWADMNQKSENGEPVADGYDNFYPGLKRWNIALKLNDSTTTFPHPEMWETPRWLQ</sequence>
<dbReference type="AlphaFoldDB" id="A0AAJ0BGJ9"/>
<dbReference type="Proteomes" id="UP001239445">
    <property type="component" value="Unassembled WGS sequence"/>
</dbReference>
<evidence type="ECO:0000313" key="3">
    <source>
        <dbReference type="Proteomes" id="UP001239445"/>
    </source>
</evidence>
<dbReference type="PANTHER" id="PTHR40518">
    <property type="entry name" value="ACETOACETATE DECARBOXYLASE"/>
    <property type="match status" value="1"/>
</dbReference>
<name>A0AAJ0BGJ9_9PEZI</name>
<dbReference type="PANTHER" id="PTHR40518:SF1">
    <property type="entry name" value="ACETOACETATE DECARBOXYLASE"/>
    <property type="match status" value="1"/>
</dbReference>